<evidence type="ECO:0000313" key="2">
    <source>
        <dbReference type="EMBL" id="KAE9621360.1"/>
    </source>
</evidence>
<gene>
    <name evidence="2" type="ORF">Lalb_Chr01g0012861</name>
</gene>
<organism evidence="2 3">
    <name type="scientific">Lupinus albus</name>
    <name type="common">White lupine</name>
    <name type="synonym">Lupinus termis</name>
    <dbReference type="NCBI Taxonomy" id="3870"/>
    <lineage>
        <taxon>Eukaryota</taxon>
        <taxon>Viridiplantae</taxon>
        <taxon>Streptophyta</taxon>
        <taxon>Embryophyta</taxon>
        <taxon>Tracheophyta</taxon>
        <taxon>Spermatophyta</taxon>
        <taxon>Magnoliopsida</taxon>
        <taxon>eudicotyledons</taxon>
        <taxon>Gunneridae</taxon>
        <taxon>Pentapetalae</taxon>
        <taxon>rosids</taxon>
        <taxon>fabids</taxon>
        <taxon>Fabales</taxon>
        <taxon>Fabaceae</taxon>
        <taxon>Papilionoideae</taxon>
        <taxon>50 kb inversion clade</taxon>
        <taxon>genistoids sensu lato</taxon>
        <taxon>core genistoids</taxon>
        <taxon>Genisteae</taxon>
        <taxon>Lupinus</taxon>
    </lineage>
</organism>
<name>A0A6A4R5M5_LUPAL</name>
<keyword evidence="3" id="KW-1185">Reference proteome</keyword>
<comment type="caution">
    <text evidence="2">The sequence shown here is derived from an EMBL/GenBank/DDBJ whole genome shotgun (WGS) entry which is preliminary data.</text>
</comment>
<evidence type="ECO:0000313" key="3">
    <source>
        <dbReference type="Proteomes" id="UP000447434"/>
    </source>
</evidence>
<reference evidence="3" key="1">
    <citation type="journal article" date="2020" name="Nat. Commun.">
        <title>Genome sequence of the cluster root forming white lupin.</title>
        <authorList>
            <person name="Hufnagel B."/>
            <person name="Marques A."/>
            <person name="Soriano A."/>
            <person name="Marques L."/>
            <person name="Divol F."/>
            <person name="Doumas P."/>
            <person name="Sallet E."/>
            <person name="Mancinotti D."/>
            <person name="Carrere S."/>
            <person name="Marande W."/>
            <person name="Arribat S."/>
            <person name="Keller J."/>
            <person name="Huneau C."/>
            <person name="Blein T."/>
            <person name="Aime D."/>
            <person name="Laguerre M."/>
            <person name="Taylor J."/>
            <person name="Schubert V."/>
            <person name="Nelson M."/>
            <person name="Geu-Flores F."/>
            <person name="Crespi M."/>
            <person name="Gallardo-Guerrero K."/>
            <person name="Delaux P.-M."/>
            <person name="Salse J."/>
            <person name="Berges H."/>
            <person name="Guyot R."/>
            <person name="Gouzy J."/>
            <person name="Peret B."/>
        </authorList>
    </citation>
    <scope>NUCLEOTIDE SEQUENCE [LARGE SCALE GENOMIC DNA]</scope>
    <source>
        <strain evidence="3">cv. Amiga</strain>
    </source>
</reference>
<evidence type="ECO:0000256" key="1">
    <source>
        <dbReference type="SAM" id="MobiDB-lite"/>
    </source>
</evidence>
<accession>A0A6A4R5M5</accession>
<feature type="region of interest" description="Disordered" evidence="1">
    <location>
        <begin position="27"/>
        <end position="63"/>
    </location>
</feature>
<protein>
    <submittedName>
        <fullName evidence="2">Uncharacterized protein</fullName>
    </submittedName>
</protein>
<dbReference type="Proteomes" id="UP000447434">
    <property type="component" value="Chromosome 1"/>
</dbReference>
<dbReference type="EMBL" id="WOCE01000001">
    <property type="protein sequence ID" value="KAE9621360.1"/>
    <property type="molecule type" value="Genomic_DNA"/>
</dbReference>
<dbReference type="AlphaFoldDB" id="A0A6A4R5M5"/>
<sequence>MQPLSRDGLWLCYDYFSNEGYGFSYGNMEPQQGATGSEEGKRGQGVTRSGSLTLPIRNGLNTR</sequence>
<proteinExistence type="predicted"/>